<accession>A0A482XW41</accession>
<gene>
    <name evidence="1" type="primary">paaI</name>
    <name evidence="1" type="ORF">ELS17_09720</name>
</gene>
<dbReference type="RefSeq" id="WP_130170530.1">
    <property type="nucleotide sequence ID" value="NZ_SHMR01000003.1"/>
</dbReference>
<dbReference type="InterPro" id="IPR009078">
    <property type="entry name" value="Ferritin-like_SF"/>
</dbReference>
<proteinExistence type="predicted"/>
<dbReference type="Proteomes" id="UP000292704">
    <property type="component" value="Unassembled WGS sequence"/>
</dbReference>
<dbReference type="GO" id="GO:0005829">
    <property type="term" value="C:cytosol"/>
    <property type="evidence" value="ECO:0007669"/>
    <property type="project" value="TreeGrafter"/>
</dbReference>
<organism evidence="1 2">
    <name type="scientific">Natrinema altunense</name>
    <dbReference type="NCBI Taxonomy" id="222984"/>
    <lineage>
        <taxon>Archaea</taxon>
        <taxon>Methanobacteriati</taxon>
        <taxon>Methanobacteriota</taxon>
        <taxon>Stenosarchaea group</taxon>
        <taxon>Halobacteria</taxon>
        <taxon>Halobacteriales</taxon>
        <taxon>Natrialbaceae</taxon>
        <taxon>Natrinema</taxon>
    </lineage>
</organism>
<dbReference type="Gene3D" id="1.20.1260.10">
    <property type="match status" value="1"/>
</dbReference>
<comment type="caution">
    <text evidence="1">The sequence shown here is derived from an EMBL/GenBank/DDBJ whole genome shotgun (WGS) entry which is preliminary data.</text>
</comment>
<name>A0A482XW41_9EURY</name>
<dbReference type="InterPro" id="IPR007814">
    <property type="entry name" value="PaaA_PaaC"/>
</dbReference>
<dbReference type="GO" id="GO:0010124">
    <property type="term" value="P:phenylacetate catabolic process"/>
    <property type="evidence" value="ECO:0007669"/>
    <property type="project" value="InterPro"/>
</dbReference>
<dbReference type="PANTHER" id="PTHR30458:SF0">
    <property type="entry name" value="1,2-PHENYLACETYL-COA EPOXIDASE, SUBUNIT C"/>
    <property type="match status" value="1"/>
</dbReference>
<dbReference type="AlphaFoldDB" id="A0A482XW41"/>
<dbReference type="NCBIfam" id="TIGR02158">
    <property type="entry name" value="PA_CoA_Oxy3"/>
    <property type="match status" value="1"/>
</dbReference>
<dbReference type="InterPro" id="IPR012347">
    <property type="entry name" value="Ferritin-like"/>
</dbReference>
<dbReference type="InterPro" id="IPR052703">
    <property type="entry name" value="Aromatic_CoA_ox/epox"/>
</dbReference>
<dbReference type="OrthoDB" id="304275at2157"/>
<protein>
    <submittedName>
        <fullName evidence="1">Phenylacetate-CoA oxygenase subunit PaaI</fullName>
    </submittedName>
</protein>
<reference evidence="1 2" key="1">
    <citation type="submission" date="2019-02" db="EMBL/GenBank/DDBJ databases">
        <title>Genome analysis provides insights into bioremediation potentialities and Haloocin production by Natrinema altunense strain 4.1R isolated from Chott Douz in Tunisian desert.</title>
        <authorList>
            <person name="Najjari A."/>
            <person name="Youssef N."/>
            <person name="Ben Dhia O."/>
            <person name="Ferjani R."/>
            <person name="El Hidri D."/>
            <person name="Ouzari H.I."/>
            <person name="Cherif A."/>
        </authorList>
    </citation>
    <scope>NUCLEOTIDE SEQUENCE [LARGE SCALE GENOMIC DNA]</scope>
    <source>
        <strain evidence="1 2">4.1R</strain>
    </source>
</reference>
<dbReference type="PANTHER" id="PTHR30458">
    <property type="entry name" value="PHENYLACETIC ACID DEGRADATION PROTEIN PAA"/>
    <property type="match status" value="1"/>
</dbReference>
<evidence type="ECO:0000313" key="2">
    <source>
        <dbReference type="Proteomes" id="UP000292704"/>
    </source>
</evidence>
<dbReference type="SUPFAM" id="SSF47240">
    <property type="entry name" value="Ferritin-like"/>
    <property type="match status" value="1"/>
</dbReference>
<dbReference type="STRING" id="222984.GCA_000731985_03476"/>
<dbReference type="EMBL" id="SHMR01000003">
    <property type="protein sequence ID" value="RZH67809.1"/>
    <property type="molecule type" value="Genomic_DNA"/>
</dbReference>
<dbReference type="Pfam" id="PF05138">
    <property type="entry name" value="PaaA_PaaC"/>
    <property type="match status" value="1"/>
</dbReference>
<evidence type="ECO:0000313" key="1">
    <source>
        <dbReference type="EMBL" id="RZH67809.1"/>
    </source>
</evidence>
<sequence length="278" mass="31666">MSETPRPDAIDRRDLSAEQQAAVEELLFRLADDEFVHAERLTEWQIYAPTLESDLAIANIAQDEFGHARLWYDLLKQLGYTEPECIWERAPTEWTHSLLVERPFDAGNWGDAVLRGYLYDVAERIRLKAVADTSYAPLADRVGKALEEEAYHREHATNWLERLTADDNGQARMQDALDDLFPAALSLFDPGPREDDIVAFGFRTESLAAMRTEWLETIGPSLEALGLAVPDPDEVARPNGHGRYGTHTDAWHDLYDEFTATYREVDFETPVELRATEE</sequence>
<dbReference type="InterPro" id="IPR011882">
    <property type="entry name" value="PaaC"/>
</dbReference>